<gene>
    <name evidence="2" type="ORF">GM920_00200</name>
</gene>
<accession>A0ABR6EPZ6</accession>
<dbReference type="InterPro" id="IPR010093">
    <property type="entry name" value="SinI_DNA-bd"/>
</dbReference>
<keyword evidence="3" id="KW-1185">Reference proteome</keyword>
<sequence>MSSNIAVKRICEFCLNTFIAKTTVTRYCSLKCNSRHAKKKVRDLKIKASDLEVKQTAALIEVKQEPAEFLTVKEASKLLNICTRTIYNIIYSGKIKAVRLSGRKIIIKRTEVDKIFEQSEIPVKIREKPKKPPHPKYCYTMDEAQEKFNFSEKALYSLIKRNNIPKYQSGWYTYVLKSDLERVINQNR</sequence>
<name>A0ABR6EPZ6_9SPHI</name>
<evidence type="ECO:0000259" key="1">
    <source>
        <dbReference type="Pfam" id="PF12728"/>
    </source>
</evidence>
<feature type="domain" description="Helix-turn-helix" evidence="1">
    <location>
        <begin position="139"/>
        <end position="188"/>
    </location>
</feature>
<dbReference type="InterPro" id="IPR009061">
    <property type="entry name" value="DNA-bd_dom_put_sf"/>
</dbReference>
<organism evidence="2 3">
    <name type="scientific">Pedobacter gandavensis</name>
    <dbReference type="NCBI Taxonomy" id="2679963"/>
    <lineage>
        <taxon>Bacteria</taxon>
        <taxon>Pseudomonadati</taxon>
        <taxon>Bacteroidota</taxon>
        <taxon>Sphingobacteriia</taxon>
        <taxon>Sphingobacteriales</taxon>
        <taxon>Sphingobacteriaceae</taxon>
        <taxon>Pedobacter</taxon>
    </lineage>
</organism>
<feature type="domain" description="Helix-turn-helix" evidence="1">
    <location>
        <begin position="69"/>
        <end position="118"/>
    </location>
</feature>
<dbReference type="EMBL" id="WNXC01000001">
    <property type="protein sequence ID" value="MBB2147318.1"/>
    <property type="molecule type" value="Genomic_DNA"/>
</dbReference>
<dbReference type="NCBIfam" id="TIGR01764">
    <property type="entry name" value="excise"/>
    <property type="match status" value="1"/>
</dbReference>
<dbReference type="SUPFAM" id="SSF46955">
    <property type="entry name" value="Putative DNA-binding domain"/>
    <property type="match status" value="1"/>
</dbReference>
<dbReference type="Pfam" id="PF12728">
    <property type="entry name" value="HTH_17"/>
    <property type="match status" value="2"/>
</dbReference>
<proteinExistence type="predicted"/>
<reference evidence="2 3" key="1">
    <citation type="submission" date="2019-11" db="EMBL/GenBank/DDBJ databases">
        <title>Description of Pedobacter sp. LMG 31462T.</title>
        <authorList>
            <person name="Carlier A."/>
            <person name="Qi S."/>
            <person name="Vandamme P."/>
        </authorList>
    </citation>
    <scope>NUCLEOTIDE SEQUENCE [LARGE SCALE GENOMIC DNA]</scope>
    <source>
        <strain evidence="2 3">LMG 31462</strain>
    </source>
</reference>
<comment type="caution">
    <text evidence="2">The sequence shown here is derived from an EMBL/GenBank/DDBJ whole genome shotgun (WGS) entry which is preliminary data.</text>
</comment>
<protein>
    <submittedName>
        <fullName evidence="2">Helix-turn-helix domain-containing protein</fullName>
    </submittedName>
</protein>
<dbReference type="Proteomes" id="UP000636110">
    <property type="component" value="Unassembled WGS sequence"/>
</dbReference>
<evidence type="ECO:0000313" key="2">
    <source>
        <dbReference type="EMBL" id="MBB2147318.1"/>
    </source>
</evidence>
<dbReference type="RefSeq" id="WP_182952600.1">
    <property type="nucleotide sequence ID" value="NZ_WNXC01000001.1"/>
</dbReference>
<dbReference type="InterPro" id="IPR041657">
    <property type="entry name" value="HTH_17"/>
</dbReference>
<dbReference type="InterPro" id="IPR038148">
    <property type="entry name" value="Tn1545/Tn916_Xis"/>
</dbReference>
<evidence type="ECO:0000313" key="3">
    <source>
        <dbReference type="Proteomes" id="UP000636110"/>
    </source>
</evidence>
<dbReference type="Gene3D" id="3.90.105.50">
    <property type="match status" value="1"/>
</dbReference>